<keyword evidence="2" id="KW-1185">Reference proteome</keyword>
<evidence type="ECO:0000313" key="2">
    <source>
        <dbReference type="Proteomes" id="UP001374535"/>
    </source>
</evidence>
<evidence type="ECO:0000313" key="1">
    <source>
        <dbReference type="EMBL" id="WVY98040.1"/>
    </source>
</evidence>
<proteinExistence type="predicted"/>
<accession>A0AAQ3MWC8</accession>
<dbReference type="EMBL" id="CP144692">
    <property type="protein sequence ID" value="WVY98040.1"/>
    <property type="molecule type" value="Genomic_DNA"/>
</dbReference>
<sequence>MDSKIVESIESLSSKEMISISSEVVDFRGIGKVEKDFIPLLEEVCSLYPSLIDTKKKRSQRFMEWAFTALGRVLHFLNTKKEGEMDDDACNYLQTLWEELEICGFDLSWLKPRIDRALEMKKLEKDMTILEMEAKTLMTKMIEAKVNLEITRLVKVKESFEECDLDDELRYDLVRRMSHQEMLEDAFEISAVRATETVKDKVEHLKEKLAMVQSDLDEALKVNSKLNIKLQDLTIAHADCEKKQKDVATRFSETVKLSIEAGRKLQKNNEDLTLECQIMKKTIKDLVAHNNKLIQEKAKLVRERNARSAEVDGLLGC</sequence>
<protein>
    <submittedName>
        <fullName evidence="1">Uncharacterized protein</fullName>
    </submittedName>
</protein>
<dbReference type="Proteomes" id="UP001374535">
    <property type="component" value="Chromosome 9"/>
</dbReference>
<organism evidence="1 2">
    <name type="scientific">Vigna mungo</name>
    <name type="common">Black gram</name>
    <name type="synonym">Phaseolus mungo</name>
    <dbReference type="NCBI Taxonomy" id="3915"/>
    <lineage>
        <taxon>Eukaryota</taxon>
        <taxon>Viridiplantae</taxon>
        <taxon>Streptophyta</taxon>
        <taxon>Embryophyta</taxon>
        <taxon>Tracheophyta</taxon>
        <taxon>Spermatophyta</taxon>
        <taxon>Magnoliopsida</taxon>
        <taxon>eudicotyledons</taxon>
        <taxon>Gunneridae</taxon>
        <taxon>Pentapetalae</taxon>
        <taxon>rosids</taxon>
        <taxon>fabids</taxon>
        <taxon>Fabales</taxon>
        <taxon>Fabaceae</taxon>
        <taxon>Papilionoideae</taxon>
        <taxon>50 kb inversion clade</taxon>
        <taxon>NPAAA clade</taxon>
        <taxon>indigoferoid/millettioid clade</taxon>
        <taxon>Phaseoleae</taxon>
        <taxon>Vigna</taxon>
    </lineage>
</organism>
<gene>
    <name evidence="1" type="ORF">V8G54_030191</name>
</gene>
<name>A0AAQ3MWC8_VIGMU</name>
<dbReference type="AlphaFoldDB" id="A0AAQ3MWC8"/>
<reference evidence="1 2" key="1">
    <citation type="journal article" date="2023" name="Life. Sci Alliance">
        <title>Evolutionary insights into 3D genome organization and epigenetic landscape of Vigna mungo.</title>
        <authorList>
            <person name="Junaid A."/>
            <person name="Singh B."/>
            <person name="Bhatia S."/>
        </authorList>
    </citation>
    <scope>NUCLEOTIDE SEQUENCE [LARGE SCALE GENOMIC DNA]</scope>
    <source>
        <strain evidence="1">Urdbean</strain>
    </source>
</reference>